<gene>
    <name evidence="1" type="ORF">UFOVP367_40</name>
</gene>
<dbReference type="EMBL" id="LR798310">
    <property type="protein sequence ID" value="CAB5222794.1"/>
    <property type="molecule type" value="Genomic_DNA"/>
</dbReference>
<organism evidence="1">
    <name type="scientific">uncultured Caudovirales phage</name>
    <dbReference type="NCBI Taxonomy" id="2100421"/>
    <lineage>
        <taxon>Viruses</taxon>
        <taxon>Duplodnaviria</taxon>
        <taxon>Heunggongvirae</taxon>
        <taxon>Uroviricota</taxon>
        <taxon>Caudoviricetes</taxon>
        <taxon>Peduoviridae</taxon>
        <taxon>Maltschvirus</taxon>
        <taxon>Maltschvirus maltsch</taxon>
    </lineage>
</organism>
<dbReference type="Pfam" id="PF04404">
    <property type="entry name" value="ERF"/>
    <property type="match status" value="1"/>
</dbReference>
<name>A0A6J7X3F2_9CAUD</name>
<sequence length="180" mass="19768">MKTSESIKSIAEALVSAQKEIKFAVKDSTNPHFKSKYANINSVIDAVKKPLNDNGIAILQSLSPSDDGKLHLTTRLIHSSGEWIEDTAVCPIQKQDPQGLGSAISYIRRYSLSALCAVYADDDDGQSAALNAADYLQKINHSQSLEELQANYNFVMGEVKNDRTLSKLVIDAKDKRKAEL</sequence>
<protein>
    <submittedName>
        <fullName evidence="1">Essential recombination function protein</fullName>
    </submittedName>
</protein>
<proteinExistence type="predicted"/>
<dbReference type="InterPro" id="IPR007499">
    <property type="entry name" value="ERF_bacteria_virus"/>
</dbReference>
<accession>A0A6J7X3F2</accession>
<evidence type="ECO:0000313" key="1">
    <source>
        <dbReference type="EMBL" id="CAB5222794.1"/>
    </source>
</evidence>
<reference evidence="1" key="1">
    <citation type="submission" date="2020-05" db="EMBL/GenBank/DDBJ databases">
        <authorList>
            <person name="Chiriac C."/>
            <person name="Salcher M."/>
            <person name="Ghai R."/>
            <person name="Kavagutti S V."/>
        </authorList>
    </citation>
    <scope>NUCLEOTIDE SEQUENCE</scope>
</reference>